<dbReference type="PANTHER" id="PTHR36934">
    <property type="entry name" value="BLR0278 PROTEIN"/>
    <property type="match status" value="1"/>
</dbReference>
<dbReference type="PIRSF" id="PIRSF014972">
    <property type="entry name" value="FlK"/>
    <property type="match status" value="1"/>
</dbReference>
<comment type="caution">
    <text evidence="2">The sequence shown here is derived from an EMBL/GenBank/DDBJ whole genome shotgun (WGS) entry which is preliminary data.</text>
</comment>
<dbReference type="RefSeq" id="WP_114641160.1">
    <property type="nucleotide sequence ID" value="NZ_JAACIO010000002.1"/>
</dbReference>
<evidence type="ECO:0000259" key="1">
    <source>
        <dbReference type="Pfam" id="PF22636"/>
    </source>
</evidence>
<dbReference type="PANTHER" id="PTHR36934:SF1">
    <property type="entry name" value="THIOESTERASE DOMAIN-CONTAINING PROTEIN"/>
    <property type="match status" value="1"/>
</dbReference>
<dbReference type="InterPro" id="IPR029069">
    <property type="entry name" value="HotDog_dom_sf"/>
</dbReference>
<organism evidence="2 3">
    <name type="scientific">Psychrilyobacter piezotolerans</name>
    <dbReference type="NCBI Taxonomy" id="2293438"/>
    <lineage>
        <taxon>Bacteria</taxon>
        <taxon>Fusobacteriati</taxon>
        <taxon>Fusobacteriota</taxon>
        <taxon>Fusobacteriia</taxon>
        <taxon>Fusobacteriales</taxon>
        <taxon>Fusobacteriaceae</taxon>
        <taxon>Psychrilyobacter</taxon>
    </lineage>
</organism>
<dbReference type="Gene3D" id="3.10.129.10">
    <property type="entry name" value="Hotdog Thioesterase"/>
    <property type="match status" value="1"/>
</dbReference>
<dbReference type="InterPro" id="IPR025540">
    <property type="entry name" value="FlK"/>
</dbReference>
<gene>
    <name evidence="2" type="ORF">DYH56_01915</name>
</gene>
<dbReference type="Pfam" id="PF22636">
    <property type="entry name" value="FlK"/>
    <property type="match status" value="1"/>
</dbReference>
<feature type="domain" description="Fluoroacetyl-CoA-specific thioesterase-like" evidence="1">
    <location>
        <begin position="16"/>
        <end position="117"/>
    </location>
</feature>
<sequence>MLKKDLSYTLEKIINSSETAIKMESGGLDVFSTPNLIAFMEKTAFLSVEKYLDKENTTVGISVNAKHLKANLVGDKLSCIATLTEIDGKKLSFEIVVIHEETIVGSCFHDRFIVNKEKFINKLIKR</sequence>
<reference evidence="2 3" key="1">
    <citation type="submission" date="2018-08" db="EMBL/GenBank/DDBJ databases">
        <title>Draft genome sequence of Psychrilyobacter sp. strain SD5 isolated from Black Sea water.</title>
        <authorList>
            <person name="Yadav S."/>
            <person name="Villanueva L."/>
            <person name="Damste J.S.S."/>
        </authorList>
    </citation>
    <scope>NUCLEOTIDE SEQUENCE [LARGE SCALE GENOMIC DNA]</scope>
    <source>
        <strain evidence="2 3">SD5</strain>
    </source>
</reference>
<dbReference type="InterPro" id="IPR054485">
    <property type="entry name" value="FlK-like_dom"/>
</dbReference>
<keyword evidence="3" id="KW-1185">Reference proteome</keyword>
<dbReference type="GO" id="GO:0016746">
    <property type="term" value="F:acyltransferase activity"/>
    <property type="evidence" value="ECO:0007669"/>
    <property type="project" value="UniProtKB-KW"/>
</dbReference>
<dbReference type="SUPFAM" id="SSF54637">
    <property type="entry name" value="Thioesterase/thiol ester dehydrase-isomerase"/>
    <property type="match status" value="1"/>
</dbReference>
<name>A0ABX9KLJ5_9FUSO</name>
<evidence type="ECO:0000313" key="3">
    <source>
        <dbReference type="Proteomes" id="UP000263486"/>
    </source>
</evidence>
<protein>
    <submittedName>
        <fullName evidence="2">Dihydrolipoamide acyltransferase</fullName>
    </submittedName>
</protein>
<keyword evidence="2" id="KW-0808">Transferase</keyword>
<evidence type="ECO:0000313" key="2">
    <source>
        <dbReference type="EMBL" id="REI42929.1"/>
    </source>
</evidence>
<accession>A0ABX9KLJ5</accession>
<keyword evidence="2" id="KW-0012">Acyltransferase</keyword>
<proteinExistence type="predicted"/>
<dbReference type="Proteomes" id="UP000263486">
    <property type="component" value="Unassembled WGS sequence"/>
</dbReference>
<dbReference type="EMBL" id="QUAJ01000002">
    <property type="protein sequence ID" value="REI42929.1"/>
    <property type="molecule type" value="Genomic_DNA"/>
</dbReference>